<protein>
    <submittedName>
        <fullName evidence="2">Tetratricopeptide repeat protein</fullName>
    </submittedName>
</protein>
<dbReference type="InterPro" id="IPR042197">
    <property type="entry name" value="Apaf_helical"/>
</dbReference>
<dbReference type="Proteomes" id="UP000677913">
    <property type="component" value="Unassembled WGS sequence"/>
</dbReference>
<dbReference type="EMBL" id="JAGSXH010000265">
    <property type="protein sequence ID" value="MBS2967025.1"/>
    <property type="molecule type" value="Genomic_DNA"/>
</dbReference>
<dbReference type="PANTHER" id="PTHR47691:SF3">
    <property type="entry name" value="HTH-TYPE TRANSCRIPTIONAL REGULATOR RV0890C-RELATED"/>
    <property type="match status" value="1"/>
</dbReference>
<dbReference type="InterPro" id="IPR027417">
    <property type="entry name" value="P-loop_NTPase"/>
</dbReference>
<evidence type="ECO:0000256" key="1">
    <source>
        <dbReference type="PROSITE-ProRule" id="PRU00339"/>
    </source>
</evidence>
<proteinExistence type="predicted"/>
<dbReference type="Pfam" id="PF13176">
    <property type="entry name" value="TPR_7"/>
    <property type="match status" value="1"/>
</dbReference>
<feature type="repeat" description="TPR" evidence="1">
    <location>
        <begin position="664"/>
        <end position="697"/>
    </location>
</feature>
<dbReference type="GO" id="GO:0043531">
    <property type="term" value="F:ADP binding"/>
    <property type="evidence" value="ECO:0007669"/>
    <property type="project" value="InterPro"/>
</dbReference>
<sequence length="733" mass="80104">MENSSGPGVSALSSGAYLPRDIAEFTGREEEIRSMTSQSASQFAPSIIVIDGMGGVGKTTLALHCAHMMANRYPDGQYFVDLLGFNADQEAVHPIQALNLLLRFNGVAPELIAPGLETRGAQWRSRTMGQKILLVLDNAADAAQIRPLLPSSPGCLVLISSRRRMGTLEGAESLPLDIMKNDEAVALFCRIAGAKRTDGEMRSVETVVQLCGNLPLAIQIAAAQFRERAAWTVSYLVEQLRNRASRERIFASDERGVMSVVTWSYRHLTQEQQRLLRVLSVHPGQDLDSYSAAALAEAAVPDTESFLDDLFKLNLLKQHVPGRYHMHDIVRECTRCLYDESASNAEYVQTVERLAGYYLHSIHAWSQVLALDASRFEVRADGRSHQIKPTGDPKEALVHLQMEFQNSVAVLKLASSSGLHETASQLARSLIPYISSLHYSGDAEQILELGLKSARAIRSDHDEAAMLAALAAASRTHGDSEQAEQFASQALSISRRVGDQRSEISQLSDLGAIYWERRDYHKAGKYFESGAALAGDLGLHDLQARLYHGLALVHDELGNRQQALEFYQLSLRVEGDAGVPRYRALTLNNFALLSVVCGDWQGASTAYEVSLNLAREAGAHNAEAIALVGLCICRRASGAFDDSIEFGRSALELARAKHLQEAEIQALNSIGDAYLSVRDLDTAQQIYEQALLTSQSLGSVRLIAWSREGIAHVSSAYGNTKAAADLWALAPLP</sequence>
<reference evidence="2" key="1">
    <citation type="submission" date="2021-04" db="EMBL/GenBank/DDBJ databases">
        <title>Genome based classification of Actinospica acidithermotolerans sp. nov., an actinobacterium isolated from an Indonesian hot spring.</title>
        <authorList>
            <person name="Kusuma A.B."/>
            <person name="Putra K.E."/>
            <person name="Nafisah S."/>
            <person name="Loh J."/>
            <person name="Nouioui I."/>
            <person name="Goodfellow M."/>
        </authorList>
    </citation>
    <scope>NUCLEOTIDE SEQUENCE</scope>
    <source>
        <strain evidence="2">DSM 45618</strain>
    </source>
</reference>
<feature type="repeat" description="TPR" evidence="1">
    <location>
        <begin position="544"/>
        <end position="577"/>
    </location>
</feature>
<dbReference type="RefSeq" id="WP_211472658.1">
    <property type="nucleotide sequence ID" value="NZ_JAGSXH010000265.1"/>
</dbReference>
<accession>A0A8J7WUK2</accession>
<dbReference type="PROSITE" id="PS50005">
    <property type="entry name" value="TPR"/>
    <property type="match status" value="2"/>
</dbReference>
<dbReference type="Gene3D" id="1.25.40.10">
    <property type="entry name" value="Tetratricopeptide repeat domain"/>
    <property type="match status" value="2"/>
</dbReference>
<evidence type="ECO:0000313" key="3">
    <source>
        <dbReference type="Proteomes" id="UP000677913"/>
    </source>
</evidence>
<keyword evidence="1" id="KW-0802">TPR repeat</keyword>
<keyword evidence="3" id="KW-1185">Reference proteome</keyword>
<dbReference type="PRINTS" id="PR00364">
    <property type="entry name" value="DISEASERSIST"/>
</dbReference>
<dbReference type="InterPro" id="IPR019734">
    <property type="entry name" value="TPR_rpt"/>
</dbReference>
<comment type="caution">
    <text evidence="2">The sequence shown here is derived from an EMBL/GenBank/DDBJ whole genome shotgun (WGS) entry which is preliminary data.</text>
</comment>
<evidence type="ECO:0000313" key="2">
    <source>
        <dbReference type="EMBL" id="MBS2967025.1"/>
    </source>
</evidence>
<gene>
    <name evidence="2" type="ORF">KGA66_28590</name>
</gene>
<dbReference type="AlphaFoldDB" id="A0A8J7WUK2"/>
<dbReference type="Gene3D" id="1.10.8.430">
    <property type="entry name" value="Helical domain of apoptotic protease-activating factors"/>
    <property type="match status" value="1"/>
</dbReference>
<dbReference type="SUPFAM" id="SSF48452">
    <property type="entry name" value="TPR-like"/>
    <property type="match status" value="2"/>
</dbReference>
<organism evidence="2 3">
    <name type="scientific">Actinocrinis puniceicyclus</name>
    <dbReference type="NCBI Taxonomy" id="977794"/>
    <lineage>
        <taxon>Bacteria</taxon>
        <taxon>Bacillati</taxon>
        <taxon>Actinomycetota</taxon>
        <taxon>Actinomycetes</taxon>
        <taxon>Catenulisporales</taxon>
        <taxon>Actinospicaceae</taxon>
        <taxon>Actinocrinis</taxon>
    </lineage>
</organism>
<dbReference type="SUPFAM" id="SSF52540">
    <property type="entry name" value="P-loop containing nucleoside triphosphate hydrolases"/>
    <property type="match status" value="1"/>
</dbReference>
<dbReference type="Gene3D" id="3.40.50.300">
    <property type="entry name" value="P-loop containing nucleotide triphosphate hydrolases"/>
    <property type="match status" value="1"/>
</dbReference>
<dbReference type="Pfam" id="PF13424">
    <property type="entry name" value="TPR_12"/>
    <property type="match status" value="1"/>
</dbReference>
<dbReference type="InterPro" id="IPR011990">
    <property type="entry name" value="TPR-like_helical_dom_sf"/>
</dbReference>
<dbReference type="SMART" id="SM00028">
    <property type="entry name" value="TPR"/>
    <property type="match status" value="6"/>
</dbReference>
<dbReference type="PANTHER" id="PTHR47691">
    <property type="entry name" value="REGULATOR-RELATED"/>
    <property type="match status" value="1"/>
</dbReference>
<name>A0A8J7WUK2_9ACTN</name>